<reference evidence="3" key="1">
    <citation type="submission" date="2014-10" db="EMBL/GenBank/DDBJ databases">
        <authorList>
            <person name="Robin F."/>
            <person name="Le Brun C."/>
        </authorList>
    </citation>
    <scope>NUCLEOTIDE SEQUENCE</scope>
    <source>
        <strain evidence="3">Guangxi</strain>
    </source>
</reference>
<dbReference type="SMART" id="SM00494">
    <property type="entry name" value="ChtBD2"/>
    <property type="match status" value="1"/>
</dbReference>
<proteinExistence type="predicted"/>
<organism evidence="3">
    <name type="scientific">Buzura suppressaria nuclear polyhedrosis virus</name>
    <name type="common">BsNPV</name>
    <dbReference type="NCBI Taxonomy" id="74320"/>
    <lineage>
        <taxon>Viruses</taxon>
        <taxon>Viruses incertae sedis</taxon>
        <taxon>Naldaviricetes</taxon>
        <taxon>Lefavirales</taxon>
        <taxon>Baculoviridae</taxon>
        <taxon>Alphabaculovirus</taxon>
        <taxon>Alphabaculovirus busuppressariae</taxon>
    </lineage>
</organism>
<feature type="transmembrane region" description="Helical" evidence="1">
    <location>
        <begin position="6"/>
        <end position="29"/>
    </location>
</feature>
<dbReference type="PROSITE" id="PS50940">
    <property type="entry name" value="CHIT_BIND_II"/>
    <property type="match status" value="1"/>
</dbReference>
<dbReference type="Pfam" id="PF01607">
    <property type="entry name" value="CBM_14"/>
    <property type="match status" value="1"/>
</dbReference>
<dbReference type="SUPFAM" id="SSF57625">
    <property type="entry name" value="Invertebrate chitin-binding proteins"/>
    <property type="match status" value="1"/>
</dbReference>
<keyword evidence="1" id="KW-1133">Transmembrane helix</keyword>
<accession>A0A0N6WHU1</accession>
<dbReference type="InterPro" id="IPR002557">
    <property type="entry name" value="Chitin-bd_dom"/>
</dbReference>
<keyword evidence="1" id="KW-0472">Membrane</keyword>
<dbReference type="GO" id="GO:0005576">
    <property type="term" value="C:extracellular region"/>
    <property type="evidence" value="ECO:0007669"/>
    <property type="project" value="InterPro"/>
</dbReference>
<dbReference type="InterPro" id="IPR036508">
    <property type="entry name" value="Chitin-bd_dom_sf"/>
</dbReference>
<name>A0A0N6WHU1_NPVBS</name>
<dbReference type="GO" id="GO:0008061">
    <property type="term" value="F:chitin binding"/>
    <property type="evidence" value="ECO:0007669"/>
    <property type="project" value="InterPro"/>
</dbReference>
<dbReference type="Gene3D" id="2.170.140.10">
    <property type="entry name" value="Chitin binding domain"/>
    <property type="match status" value="1"/>
</dbReference>
<keyword evidence="1" id="KW-0812">Transmembrane</keyword>
<evidence type="ECO:0000259" key="2">
    <source>
        <dbReference type="PROSITE" id="PS50940"/>
    </source>
</evidence>
<dbReference type="EMBL" id="KM986882">
    <property type="protein sequence ID" value="AKN91025.1"/>
    <property type="molecule type" value="Genomic_DNA"/>
</dbReference>
<protein>
    <submittedName>
        <fullName evidence="3">ORF-55</fullName>
    </submittedName>
</protein>
<feature type="domain" description="Chitin-binding type-2" evidence="2">
    <location>
        <begin position="37"/>
        <end position="93"/>
    </location>
</feature>
<sequence length="98" mass="11240">MKLFSILAIGILILIIIVFFMSTFELIFFKPVTPAPNDICRDPGLYSIANPNNCSEYFICINQNSFIQFCPPDYLFSVEKQRCLPAAEVDCESRPFFE</sequence>
<organismHost>
    <name type="scientific">Lepidoptera</name>
    <name type="common">moths &amp; butterflies</name>
    <dbReference type="NCBI Taxonomy" id="7088"/>
</organismHost>
<evidence type="ECO:0000256" key="1">
    <source>
        <dbReference type="SAM" id="Phobius"/>
    </source>
</evidence>
<evidence type="ECO:0000313" key="3">
    <source>
        <dbReference type="EMBL" id="AKN91025.1"/>
    </source>
</evidence>